<evidence type="ECO:0000313" key="1">
    <source>
        <dbReference type="EMBL" id="GJT96184.1"/>
    </source>
</evidence>
<reference evidence="1" key="2">
    <citation type="submission" date="2022-01" db="EMBL/GenBank/DDBJ databases">
        <authorList>
            <person name="Yamashiro T."/>
            <person name="Shiraishi A."/>
            <person name="Satake H."/>
            <person name="Nakayama K."/>
        </authorList>
    </citation>
    <scope>NUCLEOTIDE SEQUENCE</scope>
</reference>
<reference evidence="1" key="1">
    <citation type="journal article" date="2022" name="Int. J. Mol. Sci.">
        <title>Draft Genome of Tanacetum Coccineum: Genomic Comparison of Closely Related Tanacetum-Family Plants.</title>
        <authorList>
            <person name="Yamashiro T."/>
            <person name="Shiraishi A."/>
            <person name="Nakayama K."/>
            <person name="Satake H."/>
        </authorList>
    </citation>
    <scope>NUCLEOTIDE SEQUENCE</scope>
</reference>
<protein>
    <submittedName>
        <fullName evidence="1">Uncharacterized protein</fullName>
    </submittedName>
</protein>
<evidence type="ECO:0000313" key="2">
    <source>
        <dbReference type="Proteomes" id="UP001151760"/>
    </source>
</evidence>
<name>A0ABQ5I902_9ASTR</name>
<proteinExistence type="predicted"/>
<gene>
    <name evidence="1" type="ORF">Tco_1091702</name>
</gene>
<organism evidence="1 2">
    <name type="scientific">Tanacetum coccineum</name>
    <dbReference type="NCBI Taxonomy" id="301880"/>
    <lineage>
        <taxon>Eukaryota</taxon>
        <taxon>Viridiplantae</taxon>
        <taxon>Streptophyta</taxon>
        <taxon>Embryophyta</taxon>
        <taxon>Tracheophyta</taxon>
        <taxon>Spermatophyta</taxon>
        <taxon>Magnoliopsida</taxon>
        <taxon>eudicotyledons</taxon>
        <taxon>Gunneridae</taxon>
        <taxon>Pentapetalae</taxon>
        <taxon>asterids</taxon>
        <taxon>campanulids</taxon>
        <taxon>Asterales</taxon>
        <taxon>Asteraceae</taxon>
        <taxon>Asteroideae</taxon>
        <taxon>Anthemideae</taxon>
        <taxon>Anthemidinae</taxon>
        <taxon>Tanacetum</taxon>
    </lineage>
</organism>
<accession>A0ABQ5I902</accession>
<keyword evidence="2" id="KW-1185">Reference proteome</keyword>
<dbReference type="EMBL" id="BQNB010020459">
    <property type="protein sequence ID" value="GJT96184.1"/>
    <property type="molecule type" value="Genomic_DNA"/>
</dbReference>
<sequence length="93" mass="10811">MATPMAEDTTSFEDDQFAFMSTEDIQRTSFLLDNEISILKEELQRTNLELDSFKEKIKLNKQFPYLVGNICCQYRRTVVILRVNTASYMVTTA</sequence>
<comment type="caution">
    <text evidence="1">The sequence shown here is derived from an EMBL/GenBank/DDBJ whole genome shotgun (WGS) entry which is preliminary data.</text>
</comment>
<dbReference type="Proteomes" id="UP001151760">
    <property type="component" value="Unassembled WGS sequence"/>
</dbReference>